<feature type="non-terminal residue" evidence="3">
    <location>
        <position position="225"/>
    </location>
</feature>
<protein>
    <recommendedName>
        <fullName evidence="2">Ig-like domain-containing protein</fullName>
    </recommendedName>
</protein>
<dbReference type="EMBL" id="JBJQND010000002">
    <property type="protein sequence ID" value="KAL3887565.1"/>
    <property type="molecule type" value="Genomic_DNA"/>
</dbReference>
<dbReference type="PROSITE" id="PS50835">
    <property type="entry name" value="IG_LIKE"/>
    <property type="match status" value="1"/>
</dbReference>
<feature type="domain" description="Ig-like" evidence="2">
    <location>
        <begin position="109"/>
        <end position="219"/>
    </location>
</feature>
<keyword evidence="4" id="KW-1185">Reference proteome</keyword>
<name>A0ABD3XPH6_SINWO</name>
<gene>
    <name evidence="3" type="ORF">ACJMK2_027504</name>
</gene>
<evidence type="ECO:0000313" key="3">
    <source>
        <dbReference type="EMBL" id="KAL3887565.1"/>
    </source>
</evidence>
<dbReference type="Proteomes" id="UP001634394">
    <property type="component" value="Unassembled WGS sequence"/>
</dbReference>
<evidence type="ECO:0000256" key="1">
    <source>
        <dbReference type="ARBA" id="ARBA00023157"/>
    </source>
</evidence>
<organism evidence="3 4">
    <name type="scientific">Sinanodonta woodiana</name>
    <name type="common">Chinese pond mussel</name>
    <name type="synonym">Anodonta woodiana</name>
    <dbReference type="NCBI Taxonomy" id="1069815"/>
    <lineage>
        <taxon>Eukaryota</taxon>
        <taxon>Metazoa</taxon>
        <taxon>Spiralia</taxon>
        <taxon>Lophotrochozoa</taxon>
        <taxon>Mollusca</taxon>
        <taxon>Bivalvia</taxon>
        <taxon>Autobranchia</taxon>
        <taxon>Heteroconchia</taxon>
        <taxon>Palaeoheterodonta</taxon>
        <taxon>Unionida</taxon>
        <taxon>Unionoidea</taxon>
        <taxon>Unionidae</taxon>
        <taxon>Unioninae</taxon>
        <taxon>Sinanodonta</taxon>
    </lineage>
</organism>
<comment type="caution">
    <text evidence="3">The sequence shown here is derived from an EMBL/GenBank/DDBJ whole genome shotgun (WGS) entry which is preliminary data.</text>
</comment>
<accession>A0ABD3XPH6</accession>
<reference evidence="3 4" key="1">
    <citation type="submission" date="2024-11" db="EMBL/GenBank/DDBJ databases">
        <title>Chromosome-level genome assembly of the freshwater bivalve Anodonta woodiana.</title>
        <authorList>
            <person name="Chen X."/>
        </authorList>
    </citation>
    <scope>NUCLEOTIDE SEQUENCE [LARGE SCALE GENOMIC DNA]</scope>
    <source>
        <strain evidence="3">MN2024</strain>
        <tissue evidence="3">Gills</tissue>
    </source>
</reference>
<feature type="non-terminal residue" evidence="3">
    <location>
        <position position="1"/>
    </location>
</feature>
<proteinExistence type="predicted"/>
<dbReference type="InterPro" id="IPR007110">
    <property type="entry name" value="Ig-like_dom"/>
</dbReference>
<dbReference type="AlphaFoldDB" id="A0ABD3XPH6"/>
<keyword evidence="1" id="KW-1015">Disulfide bond</keyword>
<sequence>GISLTLETQSIFPVKGSSLEFSCRLSEPFDKESIAIWKGTSKVTTCLAENYLCEFYKTGYSFTSNSTGVFASISSLTAEAEGTWQCIYQRIIGGYLYSNSWNLSVYTIPSGLSVTQNPNQNIDLSVESVILQCKTTCCSYPISTVQWIFQDQTTSSEIVYITSNTTGTQETCAAQEKVYTSTLNIPQYTTLNDNSDKNVTFSCRIQYPDPSRNIMASASHTVIFA</sequence>
<evidence type="ECO:0000313" key="4">
    <source>
        <dbReference type="Proteomes" id="UP001634394"/>
    </source>
</evidence>
<evidence type="ECO:0000259" key="2">
    <source>
        <dbReference type="PROSITE" id="PS50835"/>
    </source>
</evidence>
<dbReference type="InterPro" id="IPR013162">
    <property type="entry name" value="CD80_C2-set"/>
</dbReference>
<dbReference type="Pfam" id="PF08205">
    <property type="entry name" value="C2-set_2"/>
    <property type="match status" value="1"/>
</dbReference>